<gene>
    <name evidence="8" type="ORF">SAMN05421642_101554</name>
</gene>
<comment type="pathway">
    <text evidence="1">Lipid metabolism.</text>
</comment>
<keyword evidence="2" id="KW-0444">Lipid biosynthesis</keyword>
<dbReference type="GO" id="GO:0003841">
    <property type="term" value="F:1-acylglycerol-3-phosphate O-acyltransferase activity"/>
    <property type="evidence" value="ECO:0007669"/>
    <property type="project" value="TreeGrafter"/>
</dbReference>
<dbReference type="CDD" id="cd07989">
    <property type="entry name" value="LPLAT_AGPAT-like"/>
    <property type="match status" value="1"/>
</dbReference>
<protein>
    <submittedName>
        <fullName evidence="8">1-acyl-sn-glycerol-3-phosphate acyltransferases</fullName>
    </submittedName>
</protein>
<evidence type="ECO:0000256" key="4">
    <source>
        <dbReference type="ARBA" id="ARBA00023098"/>
    </source>
</evidence>
<keyword evidence="6" id="KW-0472">Membrane</keyword>
<evidence type="ECO:0000313" key="8">
    <source>
        <dbReference type="EMBL" id="SNS31484.1"/>
    </source>
</evidence>
<reference evidence="9" key="1">
    <citation type="submission" date="2017-06" db="EMBL/GenBank/DDBJ databases">
        <authorList>
            <person name="Varghese N."/>
            <person name="Submissions S."/>
        </authorList>
    </citation>
    <scope>NUCLEOTIDE SEQUENCE [LARGE SCALE GENOMIC DNA]</scope>
    <source>
        <strain evidence="9">JCM 23211</strain>
    </source>
</reference>
<dbReference type="Proteomes" id="UP000198327">
    <property type="component" value="Unassembled WGS sequence"/>
</dbReference>
<dbReference type="RefSeq" id="WP_089242974.1">
    <property type="nucleotide sequence ID" value="NZ_FZOW01000001.1"/>
</dbReference>
<dbReference type="PANTHER" id="PTHR10434:SF64">
    <property type="entry name" value="1-ACYL-SN-GLYCEROL-3-PHOSPHATE ACYLTRANSFERASE-RELATED"/>
    <property type="match status" value="1"/>
</dbReference>
<dbReference type="SMART" id="SM00563">
    <property type="entry name" value="PlsC"/>
    <property type="match status" value="1"/>
</dbReference>
<dbReference type="STRING" id="398843.A3K89_07680"/>
<keyword evidence="3 8" id="KW-0808">Transferase</keyword>
<evidence type="ECO:0000256" key="2">
    <source>
        <dbReference type="ARBA" id="ARBA00022516"/>
    </source>
</evidence>
<proteinExistence type="predicted"/>
<sequence>MTRHAPVVVEPTVDHAWMPSSPCGDGCIGRDNQVVGTVVALARMVLAVAALALLPILIVVGIASPHARRRVTRFGARMLLFALGIGLQVDDRRSDREKSRTDGGALVVAGHVSWTDVLVLTALRPATFVARGDLIDWPVLGVLARAMKVLPIHRRNLRALPGTVEQVADRLRSGGTVVAFPEATTWCGRAYGSFRPAMFQAAVDTETWVQPVQLRYVDTSREPTTATCFVGEETIGQSISRILRLKGIVAEVGLVAPVPPGNDRRDLARRCEASVRADEKDRTELHGVIAPDVVVHPAMQPHS</sequence>
<evidence type="ECO:0000313" key="9">
    <source>
        <dbReference type="Proteomes" id="UP000198327"/>
    </source>
</evidence>
<keyword evidence="4" id="KW-0443">Lipid metabolism</keyword>
<evidence type="ECO:0000256" key="5">
    <source>
        <dbReference type="ARBA" id="ARBA00023315"/>
    </source>
</evidence>
<name>A0A239DIK6_9NOCA</name>
<dbReference type="InterPro" id="IPR002123">
    <property type="entry name" value="Plipid/glycerol_acylTrfase"/>
</dbReference>
<keyword evidence="6" id="KW-1133">Transmembrane helix</keyword>
<evidence type="ECO:0000256" key="3">
    <source>
        <dbReference type="ARBA" id="ARBA00022679"/>
    </source>
</evidence>
<dbReference type="EMBL" id="FZOW01000001">
    <property type="protein sequence ID" value="SNS31484.1"/>
    <property type="molecule type" value="Genomic_DNA"/>
</dbReference>
<keyword evidence="6" id="KW-0812">Transmembrane</keyword>
<evidence type="ECO:0000256" key="6">
    <source>
        <dbReference type="SAM" id="Phobius"/>
    </source>
</evidence>
<organism evidence="8 9">
    <name type="scientific">Rhodococcoides kyotonense</name>
    <dbReference type="NCBI Taxonomy" id="398843"/>
    <lineage>
        <taxon>Bacteria</taxon>
        <taxon>Bacillati</taxon>
        <taxon>Actinomycetota</taxon>
        <taxon>Actinomycetes</taxon>
        <taxon>Mycobacteriales</taxon>
        <taxon>Nocardiaceae</taxon>
        <taxon>Rhodococcoides</taxon>
    </lineage>
</organism>
<keyword evidence="9" id="KW-1185">Reference proteome</keyword>
<dbReference type="GO" id="GO:0006654">
    <property type="term" value="P:phosphatidic acid biosynthetic process"/>
    <property type="evidence" value="ECO:0007669"/>
    <property type="project" value="TreeGrafter"/>
</dbReference>
<accession>A0A239DIK6</accession>
<dbReference type="OrthoDB" id="5184723at2"/>
<dbReference type="AlphaFoldDB" id="A0A239DIK6"/>
<feature type="transmembrane region" description="Helical" evidence="6">
    <location>
        <begin position="40"/>
        <end position="62"/>
    </location>
</feature>
<evidence type="ECO:0000259" key="7">
    <source>
        <dbReference type="SMART" id="SM00563"/>
    </source>
</evidence>
<keyword evidence="5 8" id="KW-0012">Acyltransferase</keyword>
<dbReference type="SUPFAM" id="SSF69593">
    <property type="entry name" value="Glycerol-3-phosphate (1)-acyltransferase"/>
    <property type="match status" value="1"/>
</dbReference>
<dbReference type="Pfam" id="PF01553">
    <property type="entry name" value="Acyltransferase"/>
    <property type="match status" value="1"/>
</dbReference>
<evidence type="ECO:0000256" key="1">
    <source>
        <dbReference type="ARBA" id="ARBA00005189"/>
    </source>
</evidence>
<feature type="domain" description="Phospholipid/glycerol acyltransferase" evidence="7">
    <location>
        <begin position="105"/>
        <end position="217"/>
    </location>
</feature>
<dbReference type="PANTHER" id="PTHR10434">
    <property type="entry name" value="1-ACYL-SN-GLYCEROL-3-PHOSPHATE ACYLTRANSFERASE"/>
    <property type="match status" value="1"/>
</dbReference>